<dbReference type="AlphaFoldDB" id="A0AAV4UIG0"/>
<evidence type="ECO:0000313" key="2">
    <source>
        <dbReference type="Proteomes" id="UP001054945"/>
    </source>
</evidence>
<proteinExistence type="predicted"/>
<sequence length="110" mass="11627">MFKYKVLTAEGAEVFQNSFQGVDSINRSGGGWKMRATLLGLTCYIVSGSLPDHLGAKVAVLVRLHVAVVGLGRVWGRGGCRSLLSYIQSTLPAQKGLSDPHSHSAGANTT</sequence>
<gene>
    <name evidence="1" type="ORF">CEXT_441341</name>
</gene>
<reference evidence="1 2" key="1">
    <citation type="submission" date="2021-06" db="EMBL/GenBank/DDBJ databases">
        <title>Caerostris extrusa draft genome.</title>
        <authorList>
            <person name="Kono N."/>
            <person name="Arakawa K."/>
        </authorList>
    </citation>
    <scope>NUCLEOTIDE SEQUENCE [LARGE SCALE GENOMIC DNA]</scope>
</reference>
<dbReference type="EMBL" id="BPLR01012923">
    <property type="protein sequence ID" value="GIY57546.1"/>
    <property type="molecule type" value="Genomic_DNA"/>
</dbReference>
<evidence type="ECO:0000313" key="1">
    <source>
        <dbReference type="EMBL" id="GIY57546.1"/>
    </source>
</evidence>
<protein>
    <submittedName>
        <fullName evidence="1">Uncharacterized protein</fullName>
    </submittedName>
</protein>
<dbReference type="Proteomes" id="UP001054945">
    <property type="component" value="Unassembled WGS sequence"/>
</dbReference>
<name>A0AAV4UIG0_CAEEX</name>
<organism evidence="1 2">
    <name type="scientific">Caerostris extrusa</name>
    <name type="common">Bark spider</name>
    <name type="synonym">Caerostris bankana</name>
    <dbReference type="NCBI Taxonomy" id="172846"/>
    <lineage>
        <taxon>Eukaryota</taxon>
        <taxon>Metazoa</taxon>
        <taxon>Ecdysozoa</taxon>
        <taxon>Arthropoda</taxon>
        <taxon>Chelicerata</taxon>
        <taxon>Arachnida</taxon>
        <taxon>Araneae</taxon>
        <taxon>Araneomorphae</taxon>
        <taxon>Entelegynae</taxon>
        <taxon>Araneoidea</taxon>
        <taxon>Araneidae</taxon>
        <taxon>Caerostris</taxon>
    </lineage>
</organism>
<comment type="caution">
    <text evidence="1">The sequence shown here is derived from an EMBL/GenBank/DDBJ whole genome shotgun (WGS) entry which is preliminary data.</text>
</comment>
<accession>A0AAV4UIG0</accession>
<keyword evidence="2" id="KW-1185">Reference proteome</keyword>